<gene>
    <name evidence="8" type="ORF">GCM10009839_36200</name>
</gene>
<evidence type="ECO:0000256" key="5">
    <source>
        <dbReference type="ARBA" id="ARBA00023136"/>
    </source>
</evidence>
<dbReference type="PANTHER" id="PTHR39087:SF2">
    <property type="entry name" value="UPF0104 MEMBRANE PROTEIN MJ1595"/>
    <property type="match status" value="1"/>
</dbReference>
<feature type="transmembrane region" description="Helical" evidence="7">
    <location>
        <begin position="735"/>
        <end position="757"/>
    </location>
</feature>
<evidence type="ECO:0000256" key="3">
    <source>
        <dbReference type="ARBA" id="ARBA00022692"/>
    </source>
</evidence>
<organism evidence="8 9">
    <name type="scientific">Catenulispora yoronensis</name>
    <dbReference type="NCBI Taxonomy" id="450799"/>
    <lineage>
        <taxon>Bacteria</taxon>
        <taxon>Bacillati</taxon>
        <taxon>Actinomycetota</taxon>
        <taxon>Actinomycetes</taxon>
        <taxon>Catenulisporales</taxon>
        <taxon>Catenulisporaceae</taxon>
        <taxon>Catenulispora</taxon>
    </lineage>
</organism>
<accession>A0ABP5FS02</accession>
<feature type="transmembrane region" description="Helical" evidence="7">
    <location>
        <begin position="624"/>
        <end position="647"/>
    </location>
</feature>
<feature type="transmembrane region" description="Helical" evidence="7">
    <location>
        <begin position="701"/>
        <end position="723"/>
    </location>
</feature>
<feature type="transmembrane region" description="Helical" evidence="7">
    <location>
        <begin position="167"/>
        <end position="188"/>
    </location>
</feature>
<protein>
    <recommendedName>
        <fullName evidence="10">TIGR00374 family protein</fullName>
    </recommendedName>
</protein>
<dbReference type="Pfam" id="PF03706">
    <property type="entry name" value="LPG_synthase_TM"/>
    <property type="match status" value="1"/>
</dbReference>
<evidence type="ECO:0000256" key="4">
    <source>
        <dbReference type="ARBA" id="ARBA00022989"/>
    </source>
</evidence>
<keyword evidence="9" id="KW-1185">Reference proteome</keyword>
<dbReference type="PANTHER" id="PTHR39087">
    <property type="entry name" value="UPF0104 MEMBRANE PROTEIN MJ1595"/>
    <property type="match status" value="1"/>
</dbReference>
<dbReference type="InterPro" id="IPR022791">
    <property type="entry name" value="L-PG_synthase/AglD"/>
</dbReference>
<dbReference type="InterPro" id="IPR011009">
    <property type="entry name" value="Kinase-like_dom_sf"/>
</dbReference>
<proteinExistence type="predicted"/>
<feature type="compositionally biased region" description="Pro residues" evidence="6">
    <location>
        <begin position="75"/>
        <end position="93"/>
    </location>
</feature>
<feature type="transmembrane region" description="Helical" evidence="7">
    <location>
        <begin position="127"/>
        <end position="147"/>
    </location>
</feature>
<keyword evidence="2" id="KW-1003">Cell membrane</keyword>
<dbReference type="EMBL" id="BAAAQN010000019">
    <property type="protein sequence ID" value="GAA2032729.1"/>
    <property type="molecule type" value="Genomic_DNA"/>
</dbReference>
<comment type="subcellular location">
    <subcellularLocation>
        <location evidence="1">Cell membrane</location>
        <topology evidence="1">Multi-pass membrane protein</topology>
    </subcellularLocation>
</comment>
<dbReference type="Proteomes" id="UP001500751">
    <property type="component" value="Unassembled WGS sequence"/>
</dbReference>
<evidence type="ECO:0000256" key="2">
    <source>
        <dbReference type="ARBA" id="ARBA00022475"/>
    </source>
</evidence>
<evidence type="ECO:0000256" key="7">
    <source>
        <dbReference type="SAM" id="Phobius"/>
    </source>
</evidence>
<feature type="transmembrane region" description="Helical" evidence="7">
    <location>
        <begin position="659"/>
        <end position="681"/>
    </location>
</feature>
<comment type="caution">
    <text evidence="8">The sequence shown here is derived from an EMBL/GenBank/DDBJ whole genome shotgun (WGS) entry which is preliminary data.</text>
</comment>
<evidence type="ECO:0000256" key="6">
    <source>
        <dbReference type="SAM" id="MobiDB-lite"/>
    </source>
</evidence>
<evidence type="ECO:0008006" key="10">
    <source>
        <dbReference type="Google" id="ProtNLM"/>
    </source>
</evidence>
<feature type="transmembrane region" description="Helical" evidence="7">
    <location>
        <begin position="595"/>
        <end position="612"/>
    </location>
</feature>
<feature type="transmembrane region" description="Helical" evidence="7">
    <location>
        <begin position="789"/>
        <end position="811"/>
    </location>
</feature>
<feature type="compositionally biased region" description="Low complexity" evidence="6">
    <location>
        <begin position="26"/>
        <end position="43"/>
    </location>
</feature>
<evidence type="ECO:0000313" key="9">
    <source>
        <dbReference type="Proteomes" id="UP001500751"/>
    </source>
</evidence>
<feature type="transmembrane region" description="Helical" evidence="7">
    <location>
        <begin position="240"/>
        <end position="260"/>
    </location>
</feature>
<feature type="region of interest" description="Disordered" evidence="6">
    <location>
        <begin position="1"/>
        <end position="120"/>
    </location>
</feature>
<evidence type="ECO:0000256" key="1">
    <source>
        <dbReference type="ARBA" id="ARBA00004651"/>
    </source>
</evidence>
<keyword evidence="3 7" id="KW-0812">Transmembrane</keyword>
<keyword evidence="4 7" id="KW-1133">Transmembrane helix</keyword>
<evidence type="ECO:0000313" key="8">
    <source>
        <dbReference type="EMBL" id="GAA2032729.1"/>
    </source>
</evidence>
<reference evidence="9" key="1">
    <citation type="journal article" date="2019" name="Int. J. Syst. Evol. Microbiol.">
        <title>The Global Catalogue of Microorganisms (GCM) 10K type strain sequencing project: providing services to taxonomists for standard genome sequencing and annotation.</title>
        <authorList>
            <consortium name="The Broad Institute Genomics Platform"/>
            <consortium name="The Broad Institute Genome Sequencing Center for Infectious Disease"/>
            <person name="Wu L."/>
            <person name="Ma J."/>
        </authorList>
    </citation>
    <scope>NUCLEOTIDE SEQUENCE [LARGE SCALE GENOMIC DNA]</scope>
    <source>
        <strain evidence="9">JCM 16014</strain>
    </source>
</reference>
<feature type="transmembrane region" description="Helical" evidence="7">
    <location>
        <begin position="869"/>
        <end position="893"/>
    </location>
</feature>
<name>A0ABP5FS02_9ACTN</name>
<sequence>MAGEPGTASPARPGPVGAVTPAVGLPAPGSSEPAAGSGAGPEASGRETANLEAAGPEPTRPRRSRPGRSRLSELPGPPGPPGPPGTPGPPGNPGSPSSPGASVPPPGRTPVIDEPPEPRRIRRPADLLRAVASFVFMLLFLGIGMVAGGTTRGAESDISKLSADQKLPLGLVLGVTSVLLAVVPIVLAIDRLFRRDTRRVVDSVLAAAMAYLAAVGLNALVSSPHAPSAIREALTLPTNAAGNTAAFHIYLTTVVAYLTIIGFGNRHNFQTATWIALVAYGVVTLIQGDATLISLAETVLLGRLVASGWRWARGVINDRPTGEAVCAALTSAGLGPLSCRRVPDVEEVRRYRVATREHGDLDVIVLDRDQQAAGLVYRLYRRLRLRGPAQRRNLLSLRRMLEQEALMSYSVTAAEIRTPRLLAVRDLGPDTGMLAYELIPARTLDQLDPAELTDGLLDDMWEMLAELHEHQLAHRRLSANAFLVDGGGRPWLTDLRLGEVAAGTLSRRLDTAEMLTVMSLHFGYERSVAAAVDRLGEDDVAAALPMLQPVILTRNTRTALKKSKGLLRNIQEAVQALHPSVEPEPVKLERFSPRTLFSVVGLSFAAYALIATNRSWSSLTAVNWWWTGAAALASVGTYAAAAMALDGFVPEQLRWGRTILSQVAASFVTLVAPAAVGGVAVNTRYLQRTGLPTRAAVTAVGAQQVVGLVQHLLLILVFGVIAGSSGDNSGGGSHASSATLIAIILALALLVLLIGTIPQLRHFAVNRLRPLVAGALPRLIEVAQNPLKLAAGLGGTVLLSLLYIFALWASIQAAATDDHAAKINFATVAVIFLTAQAAGSVVPTPGGVGGVEAALTLSLTTFGRLDTGLATTAVLLFRLMTFWLPVLPGWLAYNYMTRRGEL</sequence>
<keyword evidence="5 7" id="KW-0472">Membrane</keyword>
<feature type="transmembrane region" description="Helical" evidence="7">
    <location>
        <begin position="200"/>
        <end position="220"/>
    </location>
</feature>
<dbReference type="RefSeq" id="WP_344666786.1">
    <property type="nucleotide sequence ID" value="NZ_BAAAQN010000019.1"/>
</dbReference>
<dbReference type="SUPFAM" id="SSF56112">
    <property type="entry name" value="Protein kinase-like (PK-like)"/>
    <property type="match status" value="1"/>
</dbReference>